<dbReference type="PANTHER" id="PTHR47507">
    <property type="entry name" value="BARRIER TO AUTOINTEGRATION FACTOR 2"/>
    <property type="match status" value="1"/>
</dbReference>
<organism evidence="5 6">
    <name type="scientific">Adineta ricciae</name>
    <name type="common">Rotifer</name>
    <dbReference type="NCBI Taxonomy" id="249248"/>
    <lineage>
        <taxon>Eukaryota</taxon>
        <taxon>Metazoa</taxon>
        <taxon>Spiralia</taxon>
        <taxon>Gnathifera</taxon>
        <taxon>Rotifera</taxon>
        <taxon>Eurotatoria</taxon>
        <taxon>Bdelloidea</taxon>
        <taxon>Adinetida</taxon>
        <taxon>Adinetidae</taxon>
        <taxon>Adineta</taxon>
    </lineage>
</organism>
<dbReference type="AlphaFoldDB" id="A0A814YRY6"/>
<feature type="compositionally biased region" description="Polar residues" evidence="3">
    <location>
        <begin position="111"/>
        <end position="122"/>
    </location>
</feature>
<evidence type="ECO:0000256" key="3">
    <source>
        <dbReference type="SAM" id="MobiDB-lite"/>
    </source>
</evidence>
<feature type="region of interest" description="Disordered" evidence="3">
    <location>
        <begin position="91"/>
        <end position="122"/>
    </location>
</feature>
<dbReference type="Pfam" id="PF02961">
    <property type="entry name" value="SAM_BAF"/>
    <property type="match status" value="1"/>
</dbReference>
<dbReference type="Proteomes" id="UP000663852">
    <property type="component" value="Unassembled WGS sequence"/>
</dbReference>
<dbReference type="EMBL" id="CAJNOR010002004">
    <property type="protein sequence ID" value="CAF1233209.1"/>
    <property type="molecule type" value="Genomic_DNA"/>
</dbReference>
<reference evidence="5" key="1">
    <citation type="submission" date="2021-02" db="EMBL/GenBank/DDBJ databases">
        <authorList>
            <person name="Nowell W R."/>
        </authorList>
    </citation>
    <scope>NUCLEOTIDE SEQUENCE</scope>
</reference>
<comment type="subcellular location">
    <subcellularLocation>
        <location evidence="1">Nucleus</location>
    </subcellularLocation>
</comment>
<dbReference type="GO" id="GO:0000793">
    <property type="term" value="C:condensed chromosome"/>
    <property type="evidence" value="ECO:0007669"/>
    <property type="project" value="TreeGrafter"/>
</dbReference>
<name>A0A814YRY6_ADIRI</name>
<dbReference type="InterPro" id="IPR004122">
    <property type="entry name" value="BAF_prot"/>
</dbReference>
<comment type="caution">
    <text evidence="5">The sequence shown here is derived from an EMBL/GenBank/DDBJ whole genome shotgun (WGS) entry which is preliminary data.</text>
</comment>
<protein>
    <submittedName>
        <fullName evidence="5">Uncharacterized protein</fullName>
    </submittedName>
</protein>
<evidence type="ECO:0000313" key="4">
    <source>
        <dbReference type="EMBL" id="CAF0733652.1"/>
    </source>
</evidence>
<dbReference type="GO" id="GO:0051276">
    <property type="term" value="P:chromosome organization"/>
    <property type="evidence" value="ECO:0007669"/>
    <property type="project" value="TreeGrafter"/>
</dbReference>
<dbReference type="GO" id="GO:0003677">
    <property type="term" value="F:DNA binding"/>
    <property type="evidence" value="ECO:0007669"/>
    <property type="project" value="InterPro"/>
</dbReference>
<keyword evidence="6" id="KW-1185">Reference proteome</keyword>
<dbReference type="GO" id="GO:0005634">
    <property type="term" value="C:nucleus"/>
    <property type="evidence" value="ECO:0007669"/>
    <property type="project" value="UniProtKB-SubCell"/>
</dbReference>
<dbReference type="Gene3D" id="1.10.150.40">
    <property type="entry name" value="Barrier-to-autointegration factor, BAF"/>
    <property type="match status" value="1"/>
</dbReference>
<evidence type="ECO:0000256" key="2">
    <source>
        <dbReference type="ARBA" id="ARBA00023242"/>
    </source>
</evidence>
<dbReference type="SMART" id="SM01023">
    <property type="entry name" value="BAF"/>
    <property type="match status" value="1"/>
</dbReference>
<dbReference type="OrthoDB" id="9997163at2759"/>
<keyword evidence="2" id="KW-0539">Nucleus</keyword>
<dbReference type="InterPro" id="IPR036617">
    <property type="entry name" value="BAF_sf"/>
</dbReference>
<evidence type="ECO:0000256" key="1">
    <source>
        <dbReference type="ARBA" id="ARBA00004123"/>
    </source>
</evidence>
<dbReference type="PANTHER" id="PTHR47507:SF6">
    <property type="entry name" value="BARRIER-TO-AUTOINTEGRATION FACTOR"/>
    <property type="match status" value="1"/>
</dbReference>
<dbReference type="SUPFAM" id="SSF47798">
    <property type="entry name" value="Barrier-to-autointegration factor, BAF"/>
    <property type="match status" value="1"/>
</dbReference>
<feature type="region of interest" description="Disordered" evidence="3">
    <location>
        <begin position="330"/>
        <end position="354"/>
    </location>
</feature>
<feature type="compositionally biased region" description="Polar residues" evidence="3">
    <location>
        <begin position="337"/>
        <end position="354"/>
    </location>
</feature>
<gene>
    <name evidence="4" type="ORF">EDS130_LOCUS1278</name>
    <name evidence="5" type="ORF">XAT740_LOCUS25337</name>
</gene>
<proteinExistence type="predicted"/>
<accession>A0A814YRY6</accession>
<evidence type="ECO:0000313" key="5">
    <source>
        <dbReference type="EMBL" id="CAF1233209.1"/>
    </source>
</evidence>
<dbReference type="Proteomes" id="UP000663828">
    <property type="component" value="Unassembled WGS sequence"/>
</dbReference>
<dbReference type="EMBL" id="CAJNOJ010000003">
    <property type="protein sequence ID" value="CAF0733652.1"/>
    <property type="molecule type" value="Genomic_DNA"/>
</dbReference>
<sequence>MFIDDQLIDKDQVQKNFSSIFRQNVIEQAASMLLQHVTLNQNVYRVAQNSNGNALDEYHYCSNSVQKKKKDFRRTKKCYSWLSKFPSIDDDESFHKSPRRKKSSHAPSKLPRNQMTLSTNAVPNDFDPQTEAFSQPFIMVHKKRLRREDFLWTMQNCIQPPYSQNHFYALDQVNMLKLQRSFRFVREKPVNFKRKYSDHEIDCHCSEMEINRASPFEQSLPKTADHISINKYHQQSISPSVFDNQLGADSDIEKQKPEESHVILSRLEKILDLCGELRTIAKDVELHLNEHSISKTTSIEIDDHDQQKELNSEQTVIDIYKELEPRPTASLEDAQKRNTPPLCNSTNDTLSMHSESDKSIQLMQSESFKTKSPSVKLSQTKLRSSAEDICSCFLKSFLEKENCQLTSDEQEYLNELTRAYILGREQLLQEQQEVKNKALTSVAENLCAEESEEHSSSIYDTNNNNQFIAPSSILLQTTTSTLQSTDDNQPLLSTPSEVISLKHEVFLQQPIAMKTISVLPGIGKKYTEQLEECGFNTVRRLLGFYLMIKDDQHFVTWLNSKAEISLHSAWLCTYALRSWCQTHL</sequence>
<evidence type="ECO:0000313" key="6">
    <source>
        <dbReference type="Proteomes" id="UP000663828"/>
    </source>
</evidence>
<dbReference type="InterPro" id="IPR051387">
    <property type="entry name" value="BAF"/>
</dbReference>